<sequence>MLILRSGITGFQPAPSVEELEFKQICYSLFGSKALDYTEDETAKNFYECILKVKDKKVHVLLNAQYPFIAFTATRELDVLHFPFINEPELSTIFEQYYEVLNLNQLNEPLRYTQKGKKIIVQNENTLHQDELEQLIYWQPKTVGAVVFNDWD</sequence>
<evidence type="ECO:0000313" key="1">
    <source>
        <dbReference type="EMBL" id="RKQ17120.1"/>
    </source>
</evidence>
<protein>
    <submittedName>
        <fullName evidence="1">Uncharacterized protein</fullName>
    </submittedName>
</protein>
<dbReference type="EMBL" id="RBZO01000006">
    <property type="protein sequence ID" value="RKQ17120.1"/>
    <property type="molecule type" value="Genomic_DNA"/>
</dbReference>
<gene>
    <name evidence="1" type="ORF">D8M05_05470</name>
</gene>
<dbReference type="RefSeq" id="WP_121129448.1">
    <property type="nucleotide sequence ID" value="NZ_JBHUFK010000041.1"/>
</dbReference>
<proteinExistence type="predicted"/>
<comment type="caution">
    <text evidence="1">The sequence shown here is derived from an EMBL/GenBank/DDBJ whole genome shotgun (WGS) entry which is preliminary data.</text>
</comment>
<reference evidence="1 2" key="1">
    <citation type="journal article" date="2015" name="Antonie Van Leeuwenhoek">
        <title>Oceanobacillus bengalensis sp. nov., a bacterium isolated from seawater of the Bay of Bengal.</title>
        <authorList>
            <person name="Yongchang O."/>
            <person name="Xiang W."/>
            <person name="Wang G."/>
        </authorList>
    </citation>
    <scope>NUCLEOTIDE SEQUENCE [LARGE SCALE GENOMIC DNA]</scope>
    <source>
        <strain evidence="1 2">MCCC 1K00260</strain>
    </source>
</reference>
<dbReference type="AlphaFoldDB" id="A0A494Z3R3"/>
<dbReference type="OrthoDB" id="6313019at2"/>
<dbReference type="Proteomes" id="UP000281813">
    <property type="component" value="Unassembled WGS sequence"/>
</dbReference>
<evidence type="ECO:0000313" key="2">
    <source>
        <dbReference type="Proteomes" id="UP000281813"/>
    </source>
</evidence>
<name>A0A494Z3R3_9BACI</name>
<organism evidence="1 2">
    <name type="scientific">Oceanobacillus bengalensis</name>
    <dbReference type="NCBI Taxonomy" id="1435466"/>
    <lineage>
        <taxon>Bacteria</taxon>
        <taxon>Bacillati</taxon>
        <taxon>Bacillota</taxon>
        <taxon>Bacilli</taxon>
        <taxon>Bacillales</taxon>
        <taxon>Bacillaceae</taxon>
        <taxon>Oceanobacillus</taxon>
    </lineage>
</organism>
<keyword evidence="2" id="KW-1185">Reference proteome</keyword>
<accession>A0A494Z3R3</accession>